<dbReference type="InterPro" id="IPR010652">
    <property type="entry name" value="DUF1232"/>
</dbReference>
<gene>
    <name evidence="7" type="ORF">JKL49_01235</name>
    <name evidence="8" type="ORF">JKL49_03410</name>
</gene>
<dbReference type="Proteomes" id="UP000622580">
    <property type="component" value="Unassembled WGS sequence"/>
</dbReference>
<evidence type="ECO:0000259" key="6">
    <source>
        <dbReference type="Pfam" id="PF06803"/>
    </source>
</evidence>
<organism evidence="7 9">
    <name type="scientific">Phenylobacterium glaciei</name>
    <dbReference type="NCBI Taxonomy" id="2803784"/>
    <lineage>
        <taxon>Bacteria</taxon>
        <taxon>Pseudomonadati</taxon>
        <taxon>Pseudomonadota</taxon>
        <taxon>Alphaproteobacteria</taxon>
        <taxon>Caulobacterales</taxon>
        <taxon>Caulobacteraceae</taxon>
        <taxon>Phenylobacterium</taxon>
    </lineage>
</organism>
<comment type="subcellular location">
    <subcellularLocation>
        <location evidence="1">Endomembrane system</location>
        <topology evidence="1">Multi-pass membrane protein</topology>
    </subcellularLocation>
</comment>
<evidence type="ECO:0000256" key="4">
    <source>
        <dbReference type="ARBA" id="ARBA00023136"/>
    </source>
</evidence>
<keyword evidence="2 5" id="KW-0812">Transmembrane</keyword>
<keyword evidence="4 5" id="KW-0472">Membrane</keyword>
<reference evidence="7" key="2">
    <citation type="submission" date="2021-04" db="EMBL/GenBank/DDBJ databases">
        <title>Draft genome assembly of strain Phenylobacterium sp. 20VBR1 using MiniION and Illumina platforms.</title>
        <authorList>
            <person name="Thomas F.A."/>
            <person name="Krishnan K.P."/>
            <person name="Sinha R.K."/>
        </authorList>
    </citation>
    <scope>NUCLEOTIDE SEQUENCE</scope>
    <source>
        <strain evidence="7">20VBR1</strain>
    </source>
</reference>
<evidence type="ECO:0000256" key="5">
    <source>
        <dbReference type="SAM" id="Phobius"/>
    </source>
</evidence>
<evidence type="ECO:0000313" key="9">
    <source>
        <dbReference type="Proteomes" id="UP000622580"/>
    </source>
</evidence>
<name>A0A941CX67_9CAUL</name>
<evidence type="ECO:0000313" key="7">
    <source>
        <dbReference type="EMBL" id="MBR7617997.1"/>
    </source>
</evidence>
<reference evidence="8" key="1">
    <citation type="submission" date="2021-01" db="EMBL/GenBank/DDBJ databases">
        <title>Genome sequence of Phenylobacterium sp. 20VBR1 isolated from a valley glaceir, Ny-Alesund, Svalbard.</title>
        <authorList>
            <person name="Thomas F.A."/>
            <person name="Krishnan K.P."/>
            <person name="Sinha R.K."/>
        </authorList>
    </citation>
    <scope>NUCLEOTIDE SEQUENCE</scope>
    <source>
        <strain evidence="8">20VBR1</strain>
    </source>
</reference>
<dbReference type="AlphaFoldDB" id="A0A941CX67"/>
<feature type="domain" description="DUF1232" evidence="6">
    <location>
        <begin position="46"/>
        <end position="82"/>
    </location>
</feature>
<feature type="transmembrane region" description="Helical" evidence="5">
    <location>
        <begin position="114"/>
        <end position="135"/>
    </location>
</feature>
<dbReference type="EMBL" id="CP068570">
    <property type="protein sequence ID" value="QQZ50585.1"/>
    <property type="molecule type" value="Genomic_DNA"/>
</dbReference>
<evidence type="ECO:0000256" key="2">
    <source>
        <dbReference type="ARBA" id="ARBA00022692"/>
    </source>
</evidence>
<dbReference type="EMBL" id="JAGSGD010000001">
    <property type="protein sequence ID" value="MBR7617997.1"/>
    <property type="molecule type" value="Genomic_DNA"/>
</dbReference>
<accession>A0A941CX67</accession>
<dbReference type="GO" id="GO:0012505">
    <property type="term" value="C:endomembrane system"/>
    <property type="evidence" value="ECO:0007669"/>
    <property type="project" value="UniProtKB-SubCell"/>
</dbReference>
<keyword evidence="9" id="KW-1185">Reference proteome</keyword>
<evidence type="ECO:0000256" key="1">
    <source>
        <dbReference type="ARBA" id="ARBA00004127"/>
    </source>
</evidence>
<sequence>MGEDRPRGKAEGRALIEALRRWAFSLRRDAHAVWLAARDPRTPLAAKLLGLAVAAYALSPIDLIPDFIPVLGYLDDLILVPLGLWLAIRMIPEQVMDDHRAAAEAAARRPVSKVAAGAVILIWLAFAVGGGMLLARHLRLG</sequence>
<dbReference type="Pfam" id="PF06803">
    <property type="entry name" value="DUF1232"/>
    <property type="match status" value="1"/>
</dbReference>
<proteinExistence type="predicted"/>
<keyword evidence="3 5" id="KW-1133">Transmembrane helix</keyword>
<protein>
    <submittedName>
        <fullName evidence="7">DUF1232 domain-containing protein</fullName>
    </submittedName>
</protein>
<evidence type="ECO:0000256" key="3">
    <source>
        <dbReference type="ARBA" id="ARBA00022989"/>
    </source>
</evidence>
<evidence type="ECO:0000313" key="8">
    <source>
        <dbReference type="EMBL" id="QQZ50585.1"/>
    </source>
</evidence>